<accession>A0ABU1F5G6</accession>
<name>A0ABU1F5G6_9RHOB</name>
<dbReference type="RefSeq" id="WP_310456324.1">
    <property type="nucleotide sequence ID" value="NZ_JAVKPH010000004.1"/>
</dbReference>
<sequence length="64" mass="6654">MFTSLHTSEGTVLGLHRTGAATGLIRQLLTAPAAPAPARRAADAPSAAARQAEPAWDAPAHWLR</sequence>
<gene>
    <name evidence="2" type="ORF">RGD00_05675</name>
</gene>
<proteinExistence type="predicted"/>
<dbReference type="Proteomes" id="UP001247754">
    <property type="component" value="Unassembled WGS sequence"/>
</dbReference>
<keyword evidence="3" id="KW-1185">Reference proteome</keyword>
<evidence type="ECO:0000256" key="1">
    <source>
        <dbReference type="SAM" id="MobiDB-lite"/>
    </source>
</evidence>
<organism evidence="2 3">
    <name type="scientific">Ruixingdingia sedimenti</name>
    <dbReference type="NCBI Taxonomy" id="3073604"/>
    <lineage>
        <taxon>Bacteria</taxon>
        <taxon>Pseudomonadati</taxon>
        <taxon>Pseudomonadota</taxon>
        <taxon>Alphaproteobacteria</taxon>
        <taxon>Rhodobacterales</taxon>
        <taxon>Paracoccaceae</taxon>
        <taxon>Ruixingdingia</taxon>
    </lineage>
</organism>
<evidence type="ECO:0000313" key="2">
    <source>
        <dbReference type="EMBL" id="MDR5652079.1"/>
    </source>
</evidence>
<comment type="caution">
    <text evidence="2">The sequence shown here is derived from an EMBL/GenBank/DDBJ whole genome shotgun (WGS) entry which is preliminary data.</text>
</comment>
<feature type="compositionally biased region" description="Low complexity" evidence="1">
    <location>
        <begin position="34"/>
        <end position="55"/>
    </location>
</feature>
<evidence type="ECO:0000313" key="3">
    <source>
        <dbReference type="Proteomes" id="UP001247754"/>
    </source>
</evidence>
<protein>
    <submittedName>
        <fullName evidence="2">Uncharacterized protein</fullName>
    </submittedName>
</protein>
<feature type="region of interest" description="Disordered" evidence="1">
    <location>
        <begin position="34"/>
        <end position="64"/>
    </location>
</feature>
<reference evidence="2 3" key="1">
    <citation type="submission" date="2023-09" db="EMBL/GenBank/DDBJ databases">
        <title>Xinfangfangia sedmenti sp. nov., isolated the sedment.</title>
        <authorList>
            <person name="Xu L."/>
        </authorList>
    </citation>
    <scope>NUCLEOTIDE SEQUENCE [LARGE SCALE GENOMIC DNA]</scope>
    <source>
        <strain evidence="2 3">LG-4</strain>
    </source>
</reference>
<dbReference type="EMBL" id="JAVKPH010000004">
    <property type="protein sequence ID" value="MDR5652079.1"/>
    <property type="molecule type" value="Genomic_DNA"/>
</dbReference>